<name>A0A7Z0BE47_9ACTN</name>
<keyword evidence="2" id="KW-1185">Reference proteome</keyword>
<comment type="caution">
    <text evidence="1">The sequence shown here is derived from an EMBL/GenBank/DDBJ whole genome shotgun (WGS) entry which is preliminary data.</text>
</comment>
<evidence type="ECO:0000313" key="2">
    <source>
        <dbReference type="Proteomes" id="UP000523545"/>
    </source>
</evidence>
<organism evidence="1 2">
    <name type="scientific">Micromonospora jinlongensis</name>
    <dbReference type="NCBI Taxonomy" id="1287877"/>
    <lineage>
        <taxon>Bacteria</taxon>
        <taxon>Bacillati</taxon>
        <taxon>Actinomycetota</taxon>
        <taxon>Actinomycetes</taxon>
        <taxon>Micromonosporales</taxon>
        <taxon>Micromonosporaceae</taxon>
        <taxon>Micromonospora</taxon>
    </lineage>
</organism>
<dbReference type="EMBL" id="JACCHK010000001">
    <property type="protein sequence ID" value="NYH41997.1"/>
    <property type="molecule type" value="Genomic_DNA"/>
</dbReference>
<dbReference type="AlphaFoldDB" id="A0A7Z0BE47"/>
<reference evidence="1 2" key="1">
    <citation type="submission" date="2020-07" db="EMBL/GenBank/DDBJ databases">
        <title>Sequencing the genomes of 1000 actinobacteria strains.</title>
        <authorList>
            <person name="Klenk H.-P."/>
        </authorList>
    </citation>
    <scope>NUCLEOTIDE SEQUENCE [LARGE SCALE GENOMIC DNA]</scope>
    <source>
        <strain evidence="1 2">DSM 45876</strain>
    </source>
</reference>
<dbReference type="Proteomes" id="UP000523545">
    <property type="component" value="Unassembled WGS sequence"/>
</dbReference>
<sequence>MGVLADCLEAISTEGPGVFRYKDAASDSVVVDDRVYDLARKMVAPGTTALLVPDSASNSTNLRAYLHGLVATDVRVVVVPFSSRTSGPLDLDSALRLQDTLGVELALPGDVAQEGVPPGLQDRLTSLESTAELARTGEHASAYRLLPETLAANLRQLAELTTARQPVSVGELVSNSAAGGRRTTGGAGFVAGDLLPLAAVYYATFGDLPGLSLAELRALARPLSRRRLNHALGQTPVPMPLANVLQEFNSGRAVAALVHAPAGSPTPGSFWMVKGDDGQLRWETGTEPAVPVVLDGAVDRRTAVLEDPRSEIVVVGSDGVPYPPELPAEPTWAPWVSTNARRIGKNTILLGPDSSSTAIDEIVTVLNHHDGLIALVDVRRGAPSRHGTTLDALIAESLHRTLAKNPAISVVVATERNDELEFIVAEQHGRSSVQPTMVGFEKFWDVQGAGSAHRERYRSLTDGALARAEALAAPPKSGPSDLVAEFINQPTWKDVESYLQEHADDLLTGDVVQELADLESASVANGERISRYDDTQIRDSPFFREDRVLAAFRVLIKQEMLARKDPELVGKRPLEPQRRWLTDPVEPHTQTADSSLFLGYLTSRPLDEARLGEKVGDYEGGLLWLRELLQAMSNAEATKVSLADLVAVVRAKGELEEERAARRPGQAEIFRAHAAIVEAILDIVGGKGDAGRWLERLNATDCLTGADRVFWHFVLRDIIMPAFPEHKAELERMQNRINACYDKAGL</sequence>
<accession>A0A7Z0BE47</accession>
<dbReference type="RefSeq" id="WP_179779893.1">
    <property type="nucleotide sequence ID" value="NZ_JACCHK010000001.1"/>
</dbReference>
<protein>
    <submittedName>
        <fullName evidence="1">Uncharacterized protein</fullName>
    </submittedName>
</protein>
<evidence type="ECO:0000313" key="1">
    <source>
        <dbReference type="EMBL" id="NYH41997.1"/>
    </source>
</evidence>
<gene>
    <name evidence="1" type="ORF">HNR22_001724</name>
</gene>
<proteinExistence type="predicted"/>